<dbReference type="InterPro" id="IPR000086">
    <property type="entry name" value="NUDIX_hydrolase_dom"/>
</dbReference>
<dbReference type="PROSITE" id="PS51462">
    <property type="entry name" value="NUDIX"/>
    <property type="match status" value="1"/>
</dbReference>
<keyword evidence="4 7" id="KW-0521">NADP</keyword>
<comment type="catalytic activity">
    <reaction evidence="7">
        <text>(6S)-NADPHX + ADP = AMP + phosphate + NADPH + H(+)</text>
        <dbReference type="Rhea" id="RHEA:32235"/>
        <dbReference type="ChEBI" id="CHEBI:15378"/>
        <dbReference type="ChEBI" id="CHEBI:43474"/>
        <dbReference type="ChEBI" id="CHEBI:57783"/>
        <dbReference type="ChEBI" id="CHEBI:64076"/>
        <dbReference type="ChEBI" id="CHEBI:456215"/>
        <dbReference type="ChEBI" id="CHEBI:456216"/>
        <dbReference type="EC" id="4.2.1.136"/>
    </reaction>
</comment>
<dbReference type="CDD" id="cd01171">
    <property type="entry name" value="YXKO-related"/>
    <property type="match status" value="1"/>
</dbReference>
<sequence>MGKLLVVAGSKKYTGSPIFNAVSALKSGCDLVTVAAPKRVADICVCAYPDIITAPLKGDFLHPDHVPEILKLAKDNKALVIGGGLGREKETLAAILEIIKKVDLPMVVDADALRALAGRMEVLEGKKVILTPHADEFFAISGERVREEVENRRHLAQRFAAYHHVVIILKGHIDIVAEGDEVYENRSGSVYMTKGGFGDTLTGICGALLFRGTNLFGAACAGAYLNGKAGELAAINKKEGVLASDIFEYLPKAIESVLYPEPAVLGNVVILQKAILADKEGKILTLKRSTKDRARPGRWDFPGGRLEEGEKAPEGVKREIKEETGLPGIQVTVFTAEVEYESAKERTWIYIGYKSRVKDKPKINLSCEHEDYRWVSKEEFLKLESAEFLQRMIKKLP</sequence>
<dbReference type="EMBL" id="PFNJ01000007">
    <property type="protein sequence ID" value="PIZ43842.1"/>
    <property type="molecule type" value="Genomic_DNA"/>
</dbReference>
<evidence type="ECO:0000256" key="4">
    <source>
        <dbReference type="ARBA" id="ARBA00022857"/>
    </source>
</evidence>
<protein>
    <recommendedName>
        <fullName evidence="7">ADP-dependent (S)-NAD(P)H-hydrate dehydratase</fullName>
        <ecNumber evidence="7">4.2.1.136</ecNumber>
    </recommendedName>
    <alternativeName>
        <fullName evidence="7">ADP-dependent NAD(P)HX dehydratase</fullName>
    </alternativeName>
</protein>
<evidence type="ECO:0000256" key="2">
    <source>
        <dbReference type="ARBA" id="ARBA00022801"/>
    </source>
</evidence>
<dbReference type="PROSITE" id="PS51383">
    <property type="entry name" value="YJEF_C_3"/>
    <property type="match status" value="1"/>
</dbReference>
<evidence type="ECO:0000313" key="11">
    <source>
        <dbReference type="EMBL" id="PIZ43842.1"/>
    </source>
</evidence>
<evidence type="ECO:0000256" key="8">
    <source>
        <dbReference type="RuleBase" id="RU003476"/>
    </source>
</evidence>
<dbReference type="GO" id="GO:0005524">
    <property type="term" value="F:ATP binding"/>
    <property type="evidence" value="ECO:0007669"/>
    <property type="project" value="UniProtKB-KW"/>
</dbReference>
<dbReference type="HAMAP" id="MF_01965">
    <property type="entry name" value="NADHX_dehydratase"/>
    <property type="match status" value="1"/>
</dbReference>
<evidence type="ECO:0000256" key="7">
    <source>
        <dbReference type="HAMAP-Rule" id="MF_01965"/>
    </source>
</evidence>
<comment type="cofactor">
    <cofactor evidence="7">
        <name>Mg(2+)</name>
        <dbReference type="ChEBI" id="CHEBI:18420"/>
    </cofactor>
</comment>
<keyword evidence="2 8" id="KW-0378">Hydrolase</keyword>
<feature type="domain" description="YjeF C-terminal" evidence="9">
    <location>
        <begin position="1"/>
        <end position="257"/>
    </location>
</feature>
<dbReference type="GO" id="GO:0052855">
    <property type="term" value="F:ADP-dependent NAD(P)H-hydrate dehydratase activity"/>
    <property type="evidence" value="ECO:0007669"/>
    <property type="project" value="UniProtKB-UniRule"/>
</dbReference>
<name>A0A2M7TE77_UNCKA</name>
<dbReference type="InterPro" id="IPR020476">
    <property type="entry name" value="Nudix_hydrolase"/>
</dbReference>
<keyword evidence="3 7" id="KW-0067">ATP-binding</keyword>
<dbReference type="AlphaFoldDB" id="A0A2M7TE77"/>
<dbReference type="InterPro" id="IPR000631">
    <property type="entry name" value="CARKD"/>
</dbReference>
<evidence type="ECO:0000256" key="6">
    <source>
        <dbReference type="ARBA" id="ARBA00023239"/>
    </source>
</evidence>
<accession>A0A2M7TE77</accession>
<dbReference type="Pfam" id="PF01256">
    <property type="entry name" value="Carb_kinase"/>
    <property type="match status" value="1"/>
</dbReference>
<dbReference type="InterPro" id="IPR020084">
    <property type="entry name" value="NUDIX_hydrolase_CS"/>
</dbReference>
<evidence type="ECO:0000313" key="12">
    <source>
        <dbReference type="Proteomes" id="UP000230970"/>
    </source>
</evidence>
<comment type="similarity">
    <text evidence="8">Belongs to the Nudix hydrolase family.</text>
</comment>
<dbReference type="InterPro" id="IPR015797">
    <property type="entry name" value="NUDIX_hydrolase-like_dom_sf"/>
</dbReference>
<comment type="caution">
    <text evidence="7">Lacks conserved residue(s) required for the propagation of feature annotation.</text>
</comment>
<organism evidence="11 12">
    <name type="scientific">candidate division WWE3 bacterium CG_4_10_14_0_2_um_filter_42_8</name>
    <dbReference type="NCBI Taxonomy" id="1975074"/>
    <lineage>
        <taxon>Bacteria</taxon>
        <taxon>Katanobacteria</taxon>
    </lineage>
</organism>
<comment type="caution">
    <text evidence="11">The sequence shown here is derived from an EMBL/GenBank/DDBJ whole genome shotgun (WGS) entry which is preliminary data.</text>
</comment>
<dbReference type="GO" id="GO:0110051">
    <property type="term" value="P:metabolite repair"/>
    <property type="evidence" value="ECO:0007669"/>
    <property type="project" value="TreeGrafter"/>
</dbReference>
<feature type="binding site" evidence="7">
    <location>
        <position position="198"/>
    </location>
    <ligand>
        <name>AMP</name>
        <dbReference type="ChEBI" id="CHEBI:456215"/>
    </ligand>
</feature>
<feature type="binding site" evidence="7">
    <location>
        <position position="84"/>
    </location>
    <ligand>
        <name>(6S)-NADPHX</name>
        <dbReference type="ChEBI" id="CHEBI:64076"/>
    </ligand>
</feature>
<dbReference type="NCBIfam" id="TIGR00196">
    <property type="entry name" value="yjeF_cterm"/>
    <property type="match status" value="1"/>
</dbReference>
<dbReference type="Pfam" id="PF00293">
    <property type="entry name" value="NUDIX"/>
    <property type="match status" value="1"/>
</dbReference>
<feature type="binding site" evidence="7">
    <location>
        <position position="199"/>
    </location>
    <ligand>
        <name>(6S)-NADPHX</name>
        <dbReference type="ChEBI" id="CHEBI:64076"/>
    </ligand>
</feature>
<reference evidence="12" key="1">
    <citation type="submission" date="2017-09" db="EMBL/GenBank/DDBJ databases">
        <title>Depth-based differentiation of microbial function through sediment-hosted aquifers and enrichment of novel symbionts in the deep terrestrial subsurface.</title>
        <authorList>
            <person name="Probst A.J."/>
            <person name="Ladd B."/>
            <person name="Jarett J.K."/>
            <person name="Geller-Mcgrath D.E."/>
            <person name="Sieber C.M.K."/>
            <person name="Emerson J.B."/>
            <person name="Anantharaman K."/>
            <person name="Thomas B.C."/>
            <person name="Malmstrom R."/>
            <person name="Stieglmeier M."/>
            <person name="Klingl A."/>
            <person name="Woyke T."/>
            <person name="Ryan C.M."/>
            <person name="Banfield J.F."/>
        </authorList>
    </citation>
    <scope>NUCLEOTIDE SEQUENCE [LARGE SCALE GENOMIC DNA]</scope>
</reference>
<dbReference type="InterPro" id="IPR029056">
    <property type="entry name" value="Ribokinase-like"/>
</dbReference>
<evidence type="ECO:0000256" key="5">
    <source>
        <dbReference type="ARBA" id="ARBA00023027"/>
    </source>
</evidence>
<dbReference type="Proteomes" id="UP000230970">
    <property type="component" value="Unassembled WGS sequence"/>
</dbReference>
<keyword evidence="1 7" id="KW-0547">Nucleotide-binding</keyword>
<evidence type="ECO:0000256" key="3">
    <source>
        <dbReference type="ARBA" id="ARBA00022840"/>
    </source>
</evidence>
<dbReference type="GO" id="GO:0016787">
    <property type="term" value="F:hydrolase activity"/>
    <property type="evidence" value="ECO:0007669"/>
    <property type="project" value="UniProtKB-KW"/>
</dbReference>
<dbReference type="SUPFAM" id="SSF53613">
    <property type="entry name" value="Ribokinase-like"/>
    <property type="match status" value="1"/>
</dbReference>
<keyword evidence="6 7" id="KW-0456">Lyase</keyword>
<dbReference type="GO" id="GO:0046496">
    <property type="term" value="P:nicotinamide nucleotide metabolic process"/>
    <property type="evidence" value="ECO:0007669"/>
    <property type="project" value="UniProtKB-UniRule"/>
</dbReference>
<dbReference type="PRINTS" id="PR00502">
    <property type="entry name" value="NUDIXFAMILY"/>
</dbReference>
<evidence type="ECO:0000259" key="10">
    <source>
        <dbReference type="PROSITE" id="PS51462"/>
    </source>
</evidence>
<dbReference type="PROSITE" id="PS00893">
    <property type="entry name" value="NUDIX_BOX"/>
    <property type="match status" value="1"/>
</dbReference>
<dbReference type="PANTHER" id="PTHR12592">
    <property type="entry name" value="ATP-DEPENDENT (S)-NAD(P)H-HYDRATE DEHYDRATASE FAMILY MEMBER"/>
    <property type="match status" value="1"/>
</dbReference>
<dbReference type="PANTHER" id="PTHR12592:SF0">
    <property type="entry name" value="ATP-DEPENDENT (S)-NAD(P)H-HYDRATE DEHYDRATASE"/>
    <property type="match status" value="1"/>
</dbReference>
<comment type="catalytic activity">
    <reaction evidence="7">
        <text>(6S)-NADHX + ADP = AMP + phosphate + NADH + H(+)</text>
        <dbReference type="Rhea" id="RHEA:32223"/>
        <dbReference type="ChEBI" id="CHEBI:15378"/>
        <dbReference type="ChEBI" id="CHEBI:43474"/>
        <dbReference type="ChEBI" id="CHEBI:57945"/>
        <dbReference type="ChEBI" id="CHEBI:64074"/>
        <dbReference type="ChEBI" id="CHEBI:456215"/>
        <dbReference type="ChEBI" id="CHEBI:456216"/>
        <dbReference type="EC" id="4.2.1.136"/>
    </reaction>
</comment>
<evidence type="ECO:0000259" key="9">
    <source>
        <dbReference type="PROSITE" id="PS51383"/>
    </source>
</evidence>
<gene>
    <name evidence="7" type="primary">nnrD</name>
    <name evidence="11" type="ORF">COY34_00270</name>
</gene>
<comment type="similarity">
    <text evidence="7">Belongs to the NnrD/CARKD family.</text>
</comment>
<keyword evidence="5 7" id="KW-0520">NAD</keyword>
<dbReference type="Gene3D" id="3.40.1190.20">
    <property type="match status" value="1"/>
</dbReference>
<feature type="binding site" evidence="7">
    <location>
        <position position="133"/>
    </location>
    <ligand>
        <name>(6S)-NADPHX</name>
        <dbReference type="ChEBI" id="CHEBI:64076"/>
    </ligand>
</feature>
<comment type="function">
    <text evidence="7">Catalyzes the dehydration of the S-form of NAD(P)HX at the expense of ADP, which is converted to AMP. Together with NAD(P)HX epimerase, which catalyzes the epimerization of the S- and R-forms, the enzyme allows the repair of both epimers of NAD(P)HX, a damaged form of NAD(P)H that is a result of enzymatic or heat-dependent hydration.</text>
</comment>
<dbReference type="EC" id="4.2.1.136" evidence="7"/>
<dbReference type="Gene3D" id="3.90.79.10">
    <property type="entry name" value="Nucleoside Triphosphate Pyrophosphohydrolase"/>
    <property type="match status" value="1"/>
</dbReference>
<comment type="subunit">
    <text evidence="7">Homotetramer.</text>
</comment>
<dbReference type="SUPFAM" id="SSF55811">
    <property type="entry name" value="Nudix"/>
    <property type="match status" value="1"/>
</dbReference>
<feature type="domain" description="Nudix hydrolase" evidence="10">
    <location>
        <begin position="262"/>
        <end position="397"/>
    </location>
</feature>
<proteinExistence type="inferred from homology"/>
<evidence type="ECO:0000256" key="1">
    <source>
        <dbReference type="ARBA" id="ARBA00022741"/>
    </source>
</evidence>